<sequence length="145" mass="17323">MNIHWSDRVRNTEVLRQLRWAGHISRMSDNRVAKRIFYSELQAGKRKQGGQLLRYKDVLKRHLKHCDLEPSKWEEMAADRPAWRHTVRNKVFEFERKRRDQLDAKRDELKARPPAAIHYNYVGGVLTCTPSLGDQERSFTRCFLF</sequence>
<proteinExistence type="predicted"/>
<name>A0ABR3HME3_LOXSC</name>
<comment type="caution">
    <text evidence="1">The sequence shown here is derived from an EMBL/GenBank/DDBJ whole genome shotgun (WGS) entry which is preliminary data.</text>
</comment>
<dbReference type="Proteomes" id="UP001549920">
    <property type="component" value="Unassembled WGS sequence"/>
</dbReference>
<evidence type="ECO:0000313" key="2">
    <source>
        <dbReference type="Proteomes" id="UP001549920"/>
    </source>
</evidence>
<dbReference type="PANTHER" id="PTHR47027">
    <property type="entry name" value="REVERSE TRANSCRIPTASE DOMAIN-CONTAINING PROTEIN"/>
    <property type="match status" value="1"/>
</dbReference>
<dbReference type="EMBL" id="JBEUOH010000016">
    <property type="protein sequence ID" value="KAL0871561.1"/>
    <property type="molecule type" value="Genomic_DNA"/>
</dbReference>
<evidence type="ECO:0000313" key="1">
    <source>
        <dbReference type="EMBL" id="KAL0871561.1"/>
    </source>
</evidence>
<gene>
    <name evidence="1" type="ORF">ABMA27_004096</name>
</gene>
<organism evidence="1 2">
    <name type="scientific">Loxostege sticticalis</name>
    <name type="common">Beet webworm moth</name>
    <dbReference type="NCBI Taxonomy" id="481309"/>
    <lineage>
        <taxon>Eukaryota</taxon>
        <taxon>Metazoa</taxon>
        <taxon>Ecdysozoa</taxon>
        <taxon>Arthropoda</taxon>
        <taxon>Hexapoda</taxon>
        <taxon>Insecta</taxon>
        <taxon>Pterygota</taxon>
        <taxon>Neoptera</taxon>
        <taxon>Endopterygota</taxon>
        <taxon>Lepidoptera</taxon>
        <taxon>Glossata</taxon>
        <taxon>Ditrysia</taxon>
        <taxon>Pyraloidea</taxon>
        <taxon>Crambidae</taxon>
        <taxon>Pyraustinae</taxon>
        <taxon>Loxostege</taxon>
    </lineage>
</organism>
<accession>A0ABR3HME3</accession>
<dbReference type="PANTHER" id="PTHR47027:SF20">
    <property type="entry name" value="REVERSE TRANSCRIPTASE-LIKE PROTEIN WITH RNA-DIRECTED DNA POLYMERASE DOMAIN"/>
    <property type="match status" value="1"/>
</dbReference>
<reference evidence="1 2" key="1">
    <citation type="submission" date="2024-06" db="EMBL/GenBank/DDBJ databases">
        <title>A chromosome-level genome assembly of beet webworm, Loxostege sticticalis.</title>
        <authorList>
            <person name="Zhang Y."/>
        </authorList>
    </citation>
    <scope>NUCLEOTIDE SEQUENCE [LARGE SCALE GENOMIC DNA]</scope>
    <source>
        <strain evidence="1">AQ026</strain>
        <tissue evidence="1">Whole body</tissue>
    </source>
</reference>
<keyword evidence="2" id="KW-1185">Reference proteome</keyword>
<protein>
    <submittedName>
        <fullName evidence="1">Uncharacterized protein</fullName>
    </submittedName>
</protein>